<dbReference type="InterPro" id="IPR033985">
    <property type="entry name" value="SusD-like_N"/>
</dbReference>
<comment type="similarity">
    <text evidence="2">Belongs to the SusD family.</text>
</comment>
<dbReference type="OrthoDB" id="5694214at2"/>
<gene>
    <name evidence="8" type="ORF">SAMN05660776_2621</name>
</gene>
<evidence type="ECO:0000256" key="2">
    <source>
        <dbReference type="ARBA" id="ARBA00006275"/>
    </source>
</evidence>
<evidence type="ECO:0000256" key="3">
    <source>
        <dbReference type="ARBA" id="ARBA00022729"/>
    </source>
</evidence>
<evidence type="ECO:0000259" key="7">
    <source>
        <dbReference type="Pfam" id="PF14322"/>
    </source>
</evidence>
<sequence length="501" mass="56562">MKYIYIVLALFVLSSCDSQLEIEAPSELTFNGFWESENGARAAHSGLYGTFRGAANTFWVLGAIRSDVWGGQTFESPFYQELIESNITVSTAPFGGWAGFYSRIHKLNDFIQNVPNIEFDSPQDKEHMLGQAYGLRAYYYYTLLKTWGPVPISEEILSTTSPEGLSKARASEEEVMQFIKADLERSLTAFGDDASFWNGNKNYWSKAATLTLKGDAYIWSGNLLGGGNADFTAAKNALEQVEQIANVGLVDNYQDLWGEENENNSEFIFAIQYAEDEAGNFYNSFTGRSTEIWPQFDEDGNTMEGFVIAGSNRYGPSEKTLLLSDDNLDARKDETFIRLYSDSNNGNGYPNYNAEKYFGSVLNKFLGRIDGSVRIFDNDIPVYRYADVILLLAEAKNYLGEDPSSEINRIRERAYGDDYDPAIHAYSAGSIAENTETILDERYVEFIAEGKRWWDLRRAGDQYVIDNVAFLEEGEEYKLKLPITLDMIGRNPLLEQTEGYE</sequence>
<proteinExistence type="inferred from homology"/>
<dbReference type="GO" id="GO:0009279">
    <property type="term" value="C:cell outer membrane"/>
    <property type="evidence" value="ECO:0007669"/>
    <property type="project" value="UniProtKB-SubCell"/>
</dbReference>
<evidence type="ECO:0000256" key="1">
    <source>
        <dbReference type="ARBA" id="ARBA00004442"/>
    </source>
</evidence>
<dbReference type="AlphaFoldDB" id="A0A1T5DH30"/>
<evidence type="ECO:0000259" key="6">
    <source>
        <dbReference type="Pfam" id="PF07980"/>
    </source>
</evidence>
<evidence type="ECO:0000256" key="4">
    <source>
        <dbReference type="ARBA" id="ARBA00023136"/>
    </source>
</evidence>
<dbReference type="Pfam" id="PF14322">
    <property type="entry name" value="SusD-like_3"/>
    <property type="match status" value="1"/>
</dbReference>
<evidence type="ECO:0000313" key="9">
    <source>
        <dbReference type="Proteomes" id="UP000190230"/>
    </source>
</evidence>
<feature type="domain" description="RagB/SusD" evidence="6">
    <location>
        <begin position="288"/>
        <end position="459"/>
    </location>
</feature>
<dbReference type="PROSITE" id="PS51257">
    <property type="entry name" value="PROKAR_LIPOPROTEIN"/>
    <property type="match status" value="1"/>
</dbReference>
<dbReference type="EMBL" id="FUYY01000005">
    <property type="protein sequence ID" value="SKB70937.1"/>
    <property type="molecule type" value="Genomic_DNA"/>
</dbReference>
<dbReference type="SUPFAM" id="SSF48452">
    <property type="entry name" value="TPR-like"/>
    <property type="match status" value="1"/>
</dbReference>
<dbReference type="Pfam" id="PF07980">
    <property type="entry name" value="SusD_RagB"/>
    <property type="match status" value="1"/>
</dbReference>
<dbReference type="STRING" id="241145.SAMN05660776_2621"/>
<reference evidence="9" key="1">
    <citation type="submission" date="2017-02" db="EMBL/GenBank/DDBJ databases">
        <authorList>
            <person name="Varghese N."/>
            <person name="Submissions S."/>
        </authorList>
    </citation>
    <scope>NUCLEOTIDE SEQUENCE [LARGE SCALE GENOMIC DNA]</scope>
    <source>
        <strain evidence="9">DSM 23405</strain>
    </source>
</reference>
<dbReference type="Proteomes" id="UP000190230">
    <property type="component" value="Unassembled WGS sequence"/>
</dbReference>
<comment type="subcellular location">
    <subcellularLocation>
        <location evidence="1">Cell outer membrane</location>
    </subcellularLocation>
</comment>
<dbReference type="Gene3D" id="1.25.40.390">
    <property type="match status" value="1"/>
</dbReference>
<keyword evidence="5" id="KW-0998">Cell outer membrane</keyword>
<keyword evidence="4" id="KW-0472">Membrane</keyword>
<keyword evidence="9" id="KW-1185">Reference proteome</keyword>
<dbReference type="RefSeq" id="WP_079721469.1">
    <property type="nucleotide sequence ID" value="NZ_FUYY01000005.1"/>
</dbReference>
<name>A0A1T5DH30_9FLAO</name>
<feature type="domain" description="SusD-like N-terminal" evidence="7">
    <location>
        <begin position="85"/>
        <end position="193"/>
    </location>
</feature>
<evidence type="ECO:0000256" key="5">
    <source>
        <dbReference type="ARBA" id="ARBA00023237"/>
    </source>
</evidence>
<protein>
    <submittedName>
        <fullName evidence="8">Starch-binding associating with outer membrane</fullName>
    </submittedName>
</protein>
<dbReference type="InterPro" id="IPR011990">
    <property type="entry name" value="TPR-like_helical_dom_sf"/>
</dbReference>
<keyword evidence="3" id="KW-0732">Signal</keyword>
<dbReference type="InterPro" id="IPR012944">
    <property type="entry name" value="SusD_RagB_dom"/>
</dbReference>
<accession>A0A1T5DH30</accession>
<organism evidence="8 9">
    <name type="scientific">Salegentibacter holothuriorum</name>
    <dbReference type="NCBI Taxonomy" id="241145"/>
    <lineage>
        <taxon>Bacteria</taxon>
        <taxon>Pseudomonadati</taxon>
        <taxon>Bacteroidota</taxon>
        <taxon>Flavobacteriia</taxon>
        <taxon>Flavobacteriales</taxon>
        <taxon>Flavobacteriaceae</taxon>
        <taxon>Salegentibacter</taxon>
    </lineage>
</organism>
<dbReference type="CDD" id="cd08977">
    <property type="entry name" value="SusD"/>
    <property type="match status" value="1"/>
</dbReference>
<evidence type="ECO:0000313" key="8">
    <source>
        <dbReference type="EMBL" id="SKB70937.1"/>
    </source>
</evidence>